<proteinExistence type="inferred from homology"/>
<dbReference type="STRING" id="91604.ID47_06270"/>
<keyword evidence="4" id="KW-0170">Cobalt</keyword>
<evidence type="ECO:0000256" key="5">
    <source>
        <dbReference type="ARBA" id="ARBA00050406"/>
    </source>
</evidence>
<dbReference type="EMBL" id="CP008941">
    <property type="protein sequence ID" value="AIK96429.1"/>
    <property type="molecule type" value="Genomic_DNA"/>
</dbReference>
<dbReference type="InterPro" id="IPR037523">
    <property type="entry name" value="VOC_core"/>
</dbReference>
<dbReference type="SUPFAM" id="SSF54593">
    <property type="entry name" value="Glyoxalase/Bleomycin resistance protein/Dihydroxybiphenyl dioxygenase"/>
    <property type="match status" value="1"/>
</dbReference>
<dbReference type="RefSeq" id="WP_038464833.1">
    <property type="nucleotide sequence ID" value="NZ_CP008941.1"/>
</dbReference>
<dbReference type="NCBIfam" id="TIGR03081">
    <property type="entry name" value="metmalonyl_epim"/>
    <property type="match status" value="1"/>
</dbReference>
<reference evidence="8 9" key="1">
    <citation type="submission" date="2014-07" db="EMBL/GenBank/DDBJ databases">
        <title>Comparative genomic insights into amoeba endosymbionts belonging to the families of Holosporaceae and Candidatus Midichloriaceae within Rickettsiales.</title>
        <authorList>
            <person name="Wang Z."/>
            <person name="Wu M."/>
        </authorList>
    </citation>
    <scope>NUCLEOTIDE SEQUENCE [LARGE SCALE GENOMIC DNA]</scope>
    <source>
        <strain evidence="8">PRA3</strain>
    </source>
</reference>
<dbReference type="GO" id="GO:0046872">
    <property type="term" value="F:metal ion binding"/>
    <property type="evidence" value="ECO:0007669"/>
    <property type="project" value="UniProtKB-KW"/>
</dbReference>
<dbReference type="HOGENOM" id="CLU_046006_5_0_5"/>
<dbReference type="eggNOG" id="COG0346">
    <property type="taxonomic scope" value="Bacteria"/>
</dbReference>
<evidence type="ECO:0000313" key="9">
    <source>
        <dbReference type="Proteomes" id="UP000028926"/>
    </source>
</evidence>
<dbReference type="OrthoDB" id="9788468at2"/>
<comment type="catalytic activity">
    <reaction evidence="5">
        <text>(R)-methylmalonyl-CoA = (S)-methylmalonyl-CoA</text>
        <dbReference type="Rhea" id="RHEA:20553"/>
        <dbReference type="ChEBI" id="CHEBI:57326"/>
        <dbReference type="ChEBI" id="CHEBI:57327"/>
        <dbReference type="EC" id="5.1.99.1"/>
    </reaction>
    <physiologicalReaction direction="right-to-left" evidence="5">
        <dbReference type="Rhea" id="RHEA:20555"/>
    </physiologicalReaction>
</comment>
<evidence type="ECO:0000256" key="1">
    <source>
        <dbReference type="ARBA" id="ARBA00009308"/>
    </source>
</evidence>
<dbReference type="GO" id="GO:0004493">
    <property type="term" value="F:methylmalonyl-CoA epimerase activity"/>
    <property type="evidence" value="ECO:0007669"/>
    <property type="project" value="UniProtKB-EC"/>
</dbReference>
<dbReference type="EC" id="5.1.99.1" evidence="6"/>
<dbReference type="InterPro" id="IPR051785">
    <property type="entry name" value="MMCE/EMCE_epimerase"/>
</dbReference>
<organism evidence="8 9">
    <name type="scientific">Candidatus Odyssella acanthamoebae</name>
    <dbReference type="NCBI Taxonomy" id="91604"/>
    <lineage>
        <taxon>Bacteria</taxon>
        <taxon>Pseudomonadati</taxon>
        <taxon>Pseudomonadota</taxon>
        <taxon>Alphaproteobacteria</taxon>
        <taxon>Holosporales</taxon>
        <taxon>Candidatus Paracaedibacteraceae</taxon>
        <taxon>Candidatus Odyssella</taxon>
    </lineage>
</organism>
<evidence type="ECO:0000259" key="7">
    <source>
        <dbReference type="PROSITE" id="PS51819"/>
    </source>
</evidence>
<dbReference type="PANTHER" id="PTHR43048:SF3">
    <property type="entry name" value="METHYLMALONYL-COA EPIMERASE, MITOCHONDRIAL"/>
    <property type="match status" value="1"/>
</dbReference>
<keyword evidence="3" id="KW-0413">Isomerase</keyword>
<sequence length="132" mass="14532">MLKRLNHIAIAVPDLDQAAKFYRDILGATISEPQALPDHGVTTIFVDMGNTKLELLHPLGDTSPVTKFLEKNPQGGIHHYCLEVEDVSRTYAELAQHGIRILGAPKIGAHGKPVIFLHPKDCFGCLVELEDE</sequence>
<comment type="similarity">
    <text evidence="1">Belongs to the methylmalonyl-CoA epimerase family.</text>
</comment>
<dbReference type="FunFam" id="3.10.180.10:FF:000003">
    <property type="entry name" value="Methylmalonyl-CoA epimerase, mitochondrial"/>
    <property type="match status" value="1"/>
</dbReference>
<evidence type="ECO:0000256" key="4">
    <source>
        <dbReference type="ARBA" id="ARBA00023285"/>
    </source>
</evidence>
<dbReference type="PROSITE" id="PS51819">
    <property type="entry name" value="VOC"/>
    <property type="match status" value="1"/>
</dbReference>
<evidence type="ECO:0000256" key="3">
    <source>
        <dbReference type="ARBA" id="ARBA00023235"/>
    </source>
</evidence>
<name>A0A077AWR7_9PROT</name>
<evidence type="ECO:0000256" key="6">
    <source>
        <dbReference type="ARBA" id="ARBA00066411"/>
    </source>
</evidence>
<keyword evidence="2" id="KW-0479">Metal-binding</keyword>
<evidence type="ECO:0000256" key="2">
    <source>
        <dbReference type="ARBA" id="ARBA00022723"/>
    </source>
</evidence>
<keyword evidence="9" id="KW-1185">Reference proteome</keyword>
<feature type="domain" description="VOC" evidence="7">
    <location>
        <begin position="4"/>
        <end position="132"/>
    </location>
</feature>
<dbReference type="PANTHER" id="PTHR43048">
    <property type="entry name" value="METHYLMALONYL-COA EPIMERASE"/>
    <property type="match status" value="1"/>
</dbReference>
<evidence type="ECO:0000313" key="8">
    <source>
        <dbReference type="EMBL" id="AIK96429.1"/>
    </source>
</evidence>
<dbReference type="Gene3D" id="3.10.180.10">
    <property type="entry name" value="2,3-Dihydroxybiphenyl 1,2-Dioxygenase, domain 1"/>
    <property type="match status" value="1"/>
</dbReference>
<dbReference type="Pfam" id="PF13669">
    <property type="entry name" value="Glyoxalase_4"/>
    <property type="match status" value="1"/>
</dbReference>
<dbReference type="Proteomes" id="UP000028926">
    <property type="component" value="Chromosome"/>
</dbReference>
<protein>
    <recommendedName>
        <fullName evidence="6">methylmalonyl-CoA epimerase</fullName>
        <ecNumber evidence="6">5.1.99.1</ecNumber>
    </recommendedName>
</protein>
<accession>A0A077AWR7</accession>
<dbReference type="CDD" id="cd07249">
    <property type="entry name" value="MMCE"/>
    <property type="match status" value="1"/>
</dbReference>
<dbReference type="InterPro" id="IPR017515">
    <property type="entry name" value="MeMalonyl-CoA_epimerase"/>
</dbReference>
<dbReference type="InterPro" id="IPR029068">
    <property type="entry name" value="Glyas_Bleomycin-R_OHBP_Dase"/>
</dbReference>
<dbReference type="GO" id="GO:0046491">
    <property type="term" value="P:L-methylmalonyl-CoA metabolic process"/>
    <property type="evidence" value="ECO:0007669"/>
    <property type="project" value="TreeGrafter"/>
</dbReference>
<gene>
    <name evidence="8" type="ORF">ID47_06270</name>
</gene>
<dbReference type="AlphaFoldDB" id="A0A077AWR7"/>
<dbReference type="KEGG" id="paca:ID47_06270"/>